<proteinExistence type="predicted"/>
<dbReference type="OMA" id="WEIRMEI"/>
<dbReference type="Proteomes" id="UP000011115">
    <property type="component" value="Unassembled WGS sequence"/>
</dbReference>
<feature type="domain" description="RNase H type-1" evidence="1">
    <location>
        <begin position="67"/>
        <end position="186"/>
    </location>
</feature>
<dbReference type="CDD" id="cd06222">
    <property type="entry name" value="RNase_H_like"/>
    <property type="match status" value="1"/>
</dbReference>
<organism evidence="2 3">
    <name type="scientific">Solanum tuberosum</name>
    <name type="common">Potato</name>
    <dbReference type="NCBI Taxonomy" id="4113"/>
    <lineage>
        <taxon>Eukaryota</taxon>
        <taxon>Viridiplantae</taxon>
        <taxon>Streptophyta</taxon>
        <taxon>Embryophyta</taxon>
        <taxon>Tracheophyta</taxon>
        <taxon>Spermatophyta</taxon>
        <taxon>Magnoliopsida</taxon>
        <taxon>eudicotyledons</taxon>
        <taxon>Gunneridae</taxon>
        <taxon>Pentapetalae</taxon>
        <taxon>asterids</taxon>
        <taxon>lamiids</taxon>
        <taxon>Solanales</taxon>
        <taxon>Solanaceae</taxon>
        <taxon>Solanoideae</taxon>
        <taxon>Solaneae</taxon>
        <taxon>Solanum</taxon>
    </lineage>
</organism>
<dbReference type="PaxDb" id="4113-PGSC0003DMT400071348"/>
<dbReference type="PANTHER" id="PTHR47723:SF24">
    <property type="entry name" value="RNASE H TYPE-1 DOMAIN-CONTAINING PROTEIN"/>
    <property type="match status" value="1"/>
</dbReference>
<dbReference type="InterPro" id="IPR044730">
    <property type="entry name" value="RNase_H-like_dom_plant"/>
</dbReference>
<reference evidence="3" key="1">
    <citation type="journal article" date="2011" name="Nature">
        <title>Genome sequence and analysis of the tuber crop potato.</title>
        <authorList>
            <consortium name="The Potato Genome Sequencing Consortium"/>
        </authorList>
    </citation>
    <scope>NUCLEOTIDE SEQUENCE [LARGE SCALE GENOMIC DNA]</scope>
    <source>
        <strain evidence="3">cv. DM1-3 516 R44</strain>
    </source>
</reference>
<dbReference type="Gene3D" id="3.30.420.10">
    <property type="entry name" value="Ribonuclease H-like superfamily/Ribonuclease H"/>
    <property type="match status" value="1"/>
</dbReference>
<dbReference type="InterPro" id="IPR053151">
    <property type="entry name" value="RNase_H-like"/>
</dbReference>
<dbReference type="AlphaFoldDB" id="M1CNL3"/>
<dbReference type="eggNOG" id="KOG1075">
    <property type="taxonomic scope" value="Eukaryota"/>
</dbReference>
<accession>M1CNL3</accession>
<reference evidence="2" key="2">
    <citation type="submission" date="2015-06" db="UniProtKB">
        <authorList>
            <consortium name="EnsemblPlants"/>
        </authorList>
    </citation>
    <scope>IDENTIFICATION</scope>
    <source>
        <strain evidence="2">DM1-3 516 R44</strain>
    </source>
</reference>
<evidence type="ECO:0000313" key="2">
    <source>
        <dbReference type="EnsemblPlants" id="PGSC0003DMT400071348"/>
    </source>
</evidence>
<dbReference type="InterPro" id="IPR036397">
    <property type="entry name" value="RNaseH_sf"/>
</dbReference>
<protein>
    <submittedName>
        <fullName evidence="2">Non-LTR retroelement reverse transcriptase</fullName>
    </submittedName>
</protein>
<evidence type="ECO:0000313" key="3">
    <source>
        <dbReference type="Proteomes" id="UP000011115"/>
    </source>
</evidence>
<dbReference type="SUPFAM" id="SSF53098">
    <property type="entry name" value="Ribonuclease H-like"/>
    <property type="match status" value="1"/>
</dbReference>
<keyword evidence="3" id="KW-1185">Reference proteome</keyword>
<name>M1CNL3_SOLTU</name>
<dbReference type="GO" id="GO:0003676">
    <property type="term" value="F:nucleic acid binding"/>
    <property type="evidence" value="ECO:0007669"/>
    <property type="project" value="InterPro"/>
</dbReference>
<dbReference type="Gramene" id="PGSC0003DMT400071348">
    <property type="protein sequence ID" value="PGSC0003DMT400071348"/>
    <property type="gene ID" value="PGSC0003DMG400027758"/>
</dbReference>
<dbReference type="HOGENOM" id="CLU_000680_5_2_1"/>
<dbReference type="InParanoid" id="M1CNL3"/>
<dbReference type="Pfam" id="PF13456">
    <property type="entry name" value="RVT_3"/>
    <property type="match status" value="1"/>
</dbReference>
<dbReference type="InterPro" id="IPR002156">
    <property type="entry name" value="RNaseH_domain"/>
</dbReference>
<sequence>MGNMTKWKVIQEINSNLVKLVKLKYPWINVIPNQWPQLVQYFEQYRPLIKSQVVIWRKPEIGWLKCNIDGACRGNPGERSAAFCIRDVDGNLVYVEAKRLWITNSIHAEARAIQGGIQHCIEQQRVSILIESDSLAIINMTEGKWEAPWEIRMEITSINFWRKKGLVHFSHILREGNALADFLANKVFNFAGTETVQYQNFQSLPSEARKLLNIDKQQLPQLRFSSYRNREPD</sequence>
<evidence type="ECO:0000259" key="1">
    <source>
        <dbReference type="Pfam" id="PF13456"/>
    </source>
</evidence>
<dbReference type="EnsemblPlants" id="PGSC0003DMT400071348">
    <property type="protein sequence ID" value="PGSC0003DMT400071348"/>
    <property type="gene ID" value="PGSC0003DMG400027758"/>
</dbReference>
<dbReference type="GO" id="GO:0004523">
    <property type="term" value="F:RNA-DNA hybrid ribonuclease activity"/>
    <property type="evidence" value="ECO:0007669"/>
    <property type="project" value="InterPro"/>
</dbReference>
<dbReference type="InterPro" id="IPR012337">
    <property type="entry name" value="RNaseH-like_sf"/>
</dbReference>
<dbReference type="STRING" id="4113.M1CNL3"/>
<dbReference type="PANTHER" id="PTHR47723">
    <property type="entry name" value="OS05G0353850 PROTEIN"/>
    <property type="match status" value="1"/>
</dbReference>
<dbReference type="ExpressionAtlas" id="M1CNL3">
    <property type="expression patterns" value="baseline"/>
</dbReference>